<evidence type="ECO:0000256" key="1">
    <source>
        <dbReference type="SAM" id="Phobius"/>
    </source>
</evidence>
<accession>A0A941EK04</accession>
<feature type="domain" description="DUF6199" evidence="2">
    <location>
        <begin position="37"/>
        <end position="95"/>
    </location>
</feature>
<gene>
    <name evidence="3" type="ORF">KDL01_11520</name>
</gene>
<proteinExistence type="predicted"/>
<dbReference type="Proteomes" id="UP000675781">
    <property type="component" value="Unassembled WGS sequence"/>
</dbReference>
<evidence type="ECO:0000259" key="2">
    <source>
        <dbReference type="Pfam" id="PF19701"/>
    </source>
</evidence>
<feature type="transmembrane region" description="Helical" evidence="1">
    <location>
        <begin position="80"/>
        <end position="101"/>
    </location>
</feature>
<reference evidence="3" key="1">
    <citation type="submission" date="2021-04" db="EMBL/GenBank/DDBJ databases">
        <title>Genome based classification of Actinospica acidithermotolerans sp. nov., an actinobacterium isolated from an Indonesian hot spring.</title>
        <authorList>
            <person name="Kusuma A.B."/>
            <person name="Putra K.E."/>
            <person name="Nafisah S."/>
            <person name="Loh J."/>
            <person name="Nouioui I."/>
            <person name="Goodfellow M."/>
        </authorList>
    </citation>
    <scope>NUCLEOTIDE SEQUENCE</scope>
    <source>
        <strain evidence="3">CSCA 57</strain>
    </source>
</reference>
<keyword evidence="1" id="KW-1133">Transmembrane helix</keyword>
<dbReference type="Pfam" id="PF19701">
    <property type="entry name" value="DUF6199"/>
    <property type="match status" value="1"/>
</dbReference>
<keyword evidence="4" id="KW-1185">Reference proteome</keyword>
<sequence length="102" mass="11057">MLADLHAGNLTGMMGMLAQARPEAMSMPHTPSGWLSFGVCFIAIGLMHVVFPRFMWRIRGNRRGPDVPFPSDAALTRHRWLGAALAAVGVVVTVLTASNTLR</sequence>
<name>A0A941EK04_9ACTN</name>
<feature type="transmembrane region" description="Helical" evidence="1">
    <location>
        <begin position="34"/>
        <end position="56"/>
    </location>
</feature>
<protein>
    <recommendedName>
        <fullName evidence="2">DUF6199 domain-containing protein</fullName>
    </recommendedName>
</protein>
<keyword evidence="1" id="KW-0812">Transmembrane</keyword>
<evidence type="ECO:0000313" key="3">
    <source>
        <dbReference type="EMBL" id="MBR7833900.1"/>
    </source>
</evidence>
<dbReference type="AlphaFoldDB" id="A0A941EK04"/>
<dbReference type="RefSeq" id="WP_212528418.1">
    <property type="nucleotide sequence ID" value="NZ_JAGSOG010000042.1"/>
</dbReference>
<dbReference type="InterPro" id="IPR045679">
    <property type="entry name" value="DUF6199"/>
</dbReference>
<dbReference type="EMBL" id="JAGSOG010000042">
    <property type="protein sequence ID" value="MBR7833900.1"/>
    <property type="molecule type" value="Genomic_DNA"/>
</dbReference>
<keyword evidence="1" id="KW-0472">Membrane</keyword>
<evidence type="ECO:0000313" key="4">
    <source>
        <dbReference type="Proteomes" id="UP000675781"/>
    </source>
</evidence>
<organism evidence="3 4">
    <name type="scientific">Actinospica durhamensis</name>
    <dbReference type="NCBI Taxonomy" id="1508375"/>
    <lineage>
        <taxon>Bacteria</taxon>
        <taxon>Bacillati</taxon>
        <taxon>Actinomycetota</taxon>
        <taxon>Actinomycetes</taxon>
        <taxon>Catenulisporales</taxon>
        <taxon>Actinospicaceae</taxon>
        <taxon>Actinospica</taxon>
    </lineage>
</organism>
<comment type="caution">
    <text evidence="3">The sequence shown here is derived from an EMBL/GenBank/DDBJ whole genome shotgun (WGS) entry which is preliminary data.</text>
</comment>